<evidence type="ECO:0000313" key="1">
    <source>
        <dbReference type="EMBL" id="ELY20500.1"/>
    </source>
</evidence>
<accession>L9U6J7</accession>
<gene>
    <name evidence="1" type="ORF">HALTITAN_2857</name>
</gene>
<protein>
    <submittedName>
        <fullName evidence="1">Uncharacterized protein</fullName>
    </submittedName>
</protein>
<dbReference type="AlphaFoldDB" id="L9U6J7"/>
<dbReference type="EMBL" id="AOPO01000017">
    <property type="protein sequence ID" value="ELY20500.1"/>
    <property type="molecule type" value="Genomic_DNA"/>
</dbReference>
<dbReference type="PATRIC" id="fig|1204738.3.peg.4296"/>
<evidence type="ECO:0000313" key="2">
    <source>
        <dbReference type="Proteomes" id="UP000011651"/>
    </source>
</evidence>
<proteinExistence type="predicted"/>
<reference evidence="1 2" key="1">
    <citation type="journal article" date="2013" name="Genome Announc.">
        <title>Draft Genome of the Marine Gammaproteobacterium Halomonas titanicae.</title>
        <authorList>
            <person name="Sanchez-Porro C."/>
            <person name="de la Haba R.R."/>
            <person name="Cruz-Hernandez N."/>
            <person name="Gonzalez J.M."/>
            <person name="Reyes-Guirao C."/>
            <person name="Navarro-Sampedro L."/>
            <person name="Carballo M."/>
            <person name="Ventosa A."/>
        </authorList>
    </citation>
    <scope>NUCLEOTIDE SEQUENCE [LARGE SCALE GENOMIC DNA]</scope>
    <source>
        <strain evidence="1 2">BH1</strain>
    </source>
</reference>
<name>L9U6J7_9GAMM</name>
<comment type="caution">
    <text evidence="1">The sequence shown here is derived from an EMBL/GenBank/DDBJ whole genome shotgun (WGS) entry which is preliminary data.</text>
</comment>
<organism evidence="1 2">
    <name type="scientific">Vreelandella titanicae BH1</name>
    <dbReference type="NCBI Taxonomy" id="1204738"/>
    <lineage>
        <taxon>Bacteria</taxon>
        <taxon>Pseudomonadati</taxon>
        <taxon>Pseudomonadota</taxon>
        <taxon>Gammaproteobacteria</taxon>
        <taxon>Oceanospirillales</taxon>
        <taxon>Halomonadaceae</taxon>
        <taxon>Vreelandella</taxon>
    </lineage>
</organism>
<sequence length="357" mass="39245">MVGRTIQIDPTTVATGCSGFTINITACFCTRRVIRGVIRLKIDTQNRIISDGTAISIFIITLETIIDSVAGWSDVYRSLQRPLDELFKVPGNNDIRFKSGDTKACRISKATCSNANLESTIFPSIRTCRRGNGVLDSSGLAIIAECNSIVISQGDGTRLITGKNQLITIDRININSSVIGNHYCGQDVTVVIERLIDHYRHYFRWCYIFRWHIGSTNLPDHQTADFGLVDRGIEANVENTISDGNGVGLDHFGCCATNIANDVIVIFHQRILNADVKDTRPSTAAVFHTMVNLGEIHIDQVFTVLDRNRVAPFAGIFCRALRLMQLIGDTAVDVDYVDIIFGGDTANPAINLSVGHV</sequence>
<dbReference type="Proteomes" id="UP000011651">
    <property type="component" value="Unassembled WGS sequence"/>
</dbReference>